<keyword evidence="3" id="KW-0560">Oxidoreductase</keyword>
<dbReference type="SUPFAM" id="SSF52833">
    <property type="entry name" value="Thioredoxin-like"/>
    <property type="match status" value="1"/>
</dbReference>
<keyword evidence="6" id="KW-0812">Transmembrane</keyword>
<dbReference type="AlphaFoldDB" id="A0A1H9SAY0"/>
<dbReference type="RefSeq" id="WP_091969505.1">
    <property type="nucleotide sequence ID" value="NZ_FOGZ01000012.1"/>
</dbReference>
<dbReference type="EMBL" id="FOGZ01000012">
    <property type="protein sequence ID" value="SER82196.1"/>
    <property type="molecule type" value="Genomic_DNA"/>
</dbReference>
<gene>
    <name evidence="8" type="ORF">SAMN05443377_11239</name>
</gene>
<evidence type="ECO:0000256" key="6">
    <source>
        <dbReference type="SAM" id="Phobius"/>
    </source>
</evidence>
<feature type="transmembrane region" description="Helical" evidence="6">
    <location>
        <begin position="40"/>
        <end position="64"/>
    </location>
</feature>
<evidence type="ECO:0000256" key="5">
    <source>
        <dbReference type="ARBA" id="ARBA00023284"/>
    </source>
</evidence>
<keyword evidence="4" id="KW-1015">Disulfide bond</keyword>
<dbReference type="CDD" id="cd02972">
    <property type="entry name" value="DsbA_family"/>
    <property type="match status" value="1"/>
</dbReference>
<evidence type="ECO:0000256" key="2">
    <source>
        <dbReference type="ARBA" id="ARBA00022729"/>
    </source>
</evidence>
<keyword evidence="8" id="KW-0413">Isomerase</keyword>
<dbReference type="InterPro" id="IPR012336">
    <property type="entry name" value="Thioredoxin-like_fold"/>
</dbReference>
<dbReference type="GO" id="GO:0016853">
    <property type="term" value="F:isomerase activity"/>
    <property type="evidence" value="ECO:0007669"/>
    <property type="project" value="UniProtKB-KW"/>
</dbReference>
<keyword evidence="6" id="KW-1133">Transmembrane helix</keyword>
<organism evidence="8 9">
    <name type="scientific">Propionibacterium cyclohexanicum</name>
    <dbReference type="NCBI Taxonomy" id="64702"/>
    <lineage>
        <taxon>Bacteria</taxon>
        <taxon>Bacillati</taxon>
        <taxon>Actinomycetota</taxon>
        <taxon>Actinomycetes</taxon>
        <taxon>Propionibacteriales</taxon>
        <taxon>Propionibacteriaceae</taxon>
        <taxon>Propionibacterium</taxon>
    </lineage>
</organism>
<evidence type="ECO:0000256" key="3">
    <source>
        <dbReference type="ARBA" id="ARBA00023002"/>
    </source>
</evidence>
<name>A0A1H9SAY0_9ACTN</name>
<dbReference type="Gene3D" id="3.40.30.10">
    <property type="entry name" value="Glutaredoxin"/>
    <property type="match status" value="1"/>
</dbReference>
<reference evidence="8 9" key="1">
    <citation type="submission" date="2016-10" db="EMBL/GenBank/DDBJ databases">
        <authorList>
            <person name="de Groot N.N."/>
        </authorList>
    </citation>
    <scope>NUCLEOTIDE SEQUENCE [LARGE SCALE GENOMIC DNA]</scope>
    <source>
        <strain evidence="8 9">DSM 16859</strain>
    </source>
</reference>
<evidence type="ECO:0000256" key="1">
    <source>
        <dbReference type="ARBA" id="ARBA00005791"/>
    </source>
</evidence>
<evidence type="ECO:0000313" key="8">
    <source>
        <dbReference type="EMBL" id="SER82196.1"/>
    </source>
</evidence>
<sequence>MASKKAPNNGTGSKVSASRREALRQAQALAAARQRRIRRIVIVIAGIVAAAIVALVVLGATGVIGGSSSKPGSTTTGTQIVPPNATSDKTGIMATIGTNKQAPVLVSIEDFQCPVCKQYETIYGPVFESLARGGKIQLEYRMRYFLDQNFNNSSSVQAARAAGCADTVGKFSQYHDAVYANQPKTEGQGYTQEQLRITFAEQAGITGDALTSFQSCYDQNQTAEFTTGVDNAAAKAGYNSTPTFVVNGKTVQFSQQNPTADYVMSVINSAA</sequence>
<dbReference type="STRING" id="64702.SAMN05443377_11239"/>
<dbReference type="OrthoDB" id="117402at2"/>
<protein>
    <submittedName>
        <fullName evidence="8">Protein-disulfide isomerase</fullName>
    </submittedName>
</protein>
<dbReference type="Pfam" id="PF13462">
    <property type="entry name" value="Thioredoxin_4"/>
    <property type="match status" value="1"/>
</dbReference>
<dbReference type="Proteomes" id="UP000198815">
    <property type="component" value="Unassembled WGS sequence"/>
</dbReference>
<dbReference type="InterPro" id="IPR036249">
    <property type="entry name" value="Thioredoxin-like_sf"/>
</dbReference>
<keyword evidence="9" id="KW-1185">Reference proteome</keyword>
<comment type="similarity">
    <text evidence="1">Belongs to the thioredoxin family. DsbA subfamily.</text>
</comment>
<keyword evidence="2" id="KW-0732">Signal</keyword>
<proteinExistence type="inferred from homology"/>
<dbReference type="GO" id="GO:0016491">
    <property type="term" value="F:oxidoreductase activity"/>
    <property type="evidence" value="ECO:0007669"/>
    <property type="project" value="UniProtKB-KW"/>
</dbReference>
<evidence type="ECO:0000313" key="9">
    <source>
        <dbReference type="Proteomes" id="UP000198815"/>
    </source>
</evidence>
<keyword evidence="5" id="KW-0676">Redox-active center</keyword>
<feature type="domain" description="Thioredoxin-like fold" evidence="7">
    <location>
        <begin position="96"/>
        <end position="254"/>
    </location>
</feature>
<accession>A0A1H9SAY0</accession>
<keyword evidence="6" id="KW-0472">Membrane</keyword>
<dbReference type="PANTHER" id="PTHR13887:SF14">
    <property type="entry name" value="DISULFIDE BOND FORMATION PROTEIN D"/>
    <property type="match status" value="1"/>
</dbReference>
<evidence type="ECO:0000256" key="4">
    <source>
        <dbReference type="ARBA" id="ARBA00023157"/>
    </source>
</evidence>
<dbReference type="PANTHER" id="PTHR13887">
    <property type="entry name" value="GLUTATHIONE S-TRANSFERASE KAPPA"/>
    <property type="match status" value="1"/>
</dbReference>
<evidence type="ECO:0000259" key="7">
    <source>
        <dbReference type="Pfam" id="PF13462"/>
    </source>
</evidence>